<feature type="compositionally biased region" description="Low complexity" evidence="1">
    <location>
        <begin position="12"/>
        <end position="21"/>
    </location>
</feature>
<evidence type="ECO:0000256" key="1">
    <source>
        <dbReference type="SAM" id="MobiDB-lite"/>
    </source>
</evidence>
<evidence type="ECO:0000313" key="2">
    <source>
        <dbReference type="EMBL" id="CAI9176422.1"/>
    </source>
</evidence>
<feature type="compositionally biased region" description="Low complexity" evidence="1">
    <location>
        <begin position="44"/>
        <end position="55"/>
    </location>
</feature>
<feature type="region of interest" description="Disordered" evidence="1">
    <location>
        <begin position="1"/>
        <end position="81"/>
    </location>
</feature>
<dbReference type="Proteomes" id="UP001176941">
    <property type="component" value="Chromosome 6"/>
</dbReference>
<keyword evidence="3" id="KW-1185">Reference proteome</keyword>
<protein>
    <submittedName>
        <fullName evidence="2">Uncharacterized protein</fullName>
    </submittedName>
</protein>
<feature type="region of interest" description="Disordered" evidence="1">
    <location>
        <begin position="93"/>
        <end position="121"/>
    </location>
</feature>
<evidence type="ECO:0000313" key="3">
    <source>
        <dbReference type="Proteomes" id="UP001176941"/>
    </source>
</evidence>
<organism evidence="2 3">
    <name type="scientific">Rangifer tarandus platyrhynchus</name>
    <name type="common">Svalbard reindeer</name>
    <dbReference type="NCBI Taxonomy" id="3082113"/>
    <lineage>
        <taxon>Eukaryota</taxon>
        <taxon>Metazoa</taxon>
        <taxon>Chordata</taxon>
        <taxon>Craniata</taxon>
        <taxon>Vertebrata</taxon>
        <taxon>Euteleostomi</taxon>
        <taxon>Mammalia</taxon>
        <taxon>Eutheria</taxon>
        <taxon>Laurasiatheria</taxon>
        <taxon>Artiodactyla</taxon>
        <taxon>Ruminantia</taxon>
        <taxon>Pecora</taxon>
        <taxon>Cervidae</taxon>
        <taxon>Odocoileinae</taxon>
        <taxon>Rangifer</taxon>
    </lineage>
</organism>
<name>A0ABN8ZR55_RANTA</name>
<dbReference type="EMBL" id="OX459942">
    <property type="protein sequence ID" value="CAI9176422.1"/>
    <property type="molecule type" value="Genomic_DNA"/>
</dbReference>
<proteinExistence type="predicted"/>
<gene>
    <name evidence="2" type="ORF">MRATA1EN1_LOCUS25384</name>
</gene>
<accession>A0ABN8ZR55</accession>
<reference evidence="2" key="1">
    <citation type="submission" date="2023-04" db="EMBL/GenBank/DDBJ databases">
        <authorList>
            <consortium name="ELIXIR-Norway"/>
        </authorList>
    </citation>
    <scope>NUCLEOTIDE SEQUENCE [LARGE SCALE GENOMIC DNA]</scope>
</reference>
<sequence>MNIPGRGSRGLPEGAPGEAAADVSPAGRWAPLGCSGSPGTCWPGSARGSEASSRAAGHKARAAEQTDSPPARGTHAPEERWPCALRSGAVFRAPRPQRRFNPLPLFPAGAGRLEPGRAPRP</sequence>